<dbReference type="PATRIC" id="fig|1156395.6.peg.976"/>
<evidence type="ECO:0000256" key="5">
    <source>
        <dbReference type="ARBA" id="ARBA00022989"/>
    </source>
</evidence>
<evidence type="ECO:0000256" key="6">
    <source>
        <dbReference type="ARBA" id="ARBA00023136"/>
    </source>
</evidence>
<evidence type="ECO:0000256" key="4">
    <source>
        <dbReference type="ARBA" id="ARBA00022692"/>
    </source>
</evidence>
<evidence type="ECO:0000256" key="3">
    <source>
        <dbReference type="ARBA" id="ARBA00022679"/>
    </source>
</evidence>
<dbReference type="STRING" id="1156395.DBT_0959"/>
<feature type="domain" description="Bacterial sugar transferase" evidence="8">
    <location>
        <begin position="261"/>
        <end position="448"/>
    </location>
</feature>
<keyword evidence="4 7" id="KW-0812">Transmembrane</keyword>
<keyword evidence="3 9" id="KW-0808">Transferase</keyword>
<dbReference type="PANTHER" id="PTHR30576">
    <property type="entry name" value="COLANIC BIOSYNTHESIS UDP-GLUCOSE LIPID CARRIER TRANSFERASE"/>
    <property type="match status" value="1"/>
</dbReference>
<dbReference type="InterPro" id="IPR003362">
    <property type="entry name" value="Bact_transf"/>
</dbReference>
<sequence>MVAAYILKKDFLGGYSGLSENENYFLVFFLMFLGCYVSFNFFGLYRARELRSIPNILVKVLLALGSASIFLIVSLYIFHQADISRLLLLLINSIAFVLVSLRAILTYKYLHSGSSREKNSVNILIIGSKERAKETIKTIYSAPTNLLNVVGCLELDDRRKGQDVVEGVKILGGMNSFCSLLLNEVIDEVIFAIPLKKIPNVTSYIKFAEKLGIRIRIMPDWQLQKIMFRPETASITFDDLVGLPTLLLSSTPRKDVQLLIKNIIDYVGAGLGLLIMSPLMLIIAILIKLDSSGPVFFIQERVGVNGRHFKLYKFRTMVKNAEELKKKLEQQNEMDGPVFKIKNDPRITRIGKILRKTSLDELPQLFNVLRGEMSLVGPRPPLPNEVEKYEPHQRRRLSMKPGLTCIWQVSGRNDVDFDSWMKMDLEYIDNWSLLLDLKLIFRTMLVVLLGTGR</sequence>
<organism evidence="9 10">
    <name type="scientific">Dissulfuribacter thermophilus</name>
    <dbReference type="NCBI Taxonomy" id="1156395"/>
    <lineage>
        <taxon>Bacteria</taxon>
        <taxon>Pseudomonadati</taxon>
        <taxon>Thermodesulfobacteriota</taxon>
        <taxon>Dissulfuribacteria</taxon>
        <taxon>Dissulfuribacterales</taxon>
        <taxon>Dissulfuribacteraceae</taxon>
        <taxon>Dissulfuribacter</taxon>
    </lineage>
</organism>
<reference evidence="9 10" key="1">
    <citation type="submission" date="2016-06" db="EMBL/GenBank/DDBJ databases">
        <title>Respiratory ammonification of nitrate coupled to the oxidation of elemental sulfur in deep-sea autotrophic thermophilic bacteria.</title>
        <authorList>
            <person name="Slobodkina G.B."/>
            <person name="Mardanov A.V."/>
            <person name="Ravin N.V."/>
            <person name="Frolova A.A."/>
            <person name="Viryasiv M.B."/>
            <person name="Chernyh N.A."/>
            <person name="Bonch-Osmolovskaya E.A."/>
            <person name="Slobodkin A.I."/>
        </authorList>
    </citation>
    <scope>NUCLEOTIDE SEQUENCE [LARGE SCALE GENOMIC DNA]</scope>
    <source>
        <strain evidence="9 10">S69</strain>
    </source>
</reference>
<feature type="transmembrane region" description="Helical" evidence="7">
    <location>
        <begin position="83"/>
        <end position="105"/>
    </location>
</feature>
<dbReference type="GO" id="GO:0016020">
    <property type="term" value="C:membrane"/>
    <property type="evidence" value="ECO:0007669"/>
    <property type="project" value="UniProtKB-SubCell"/>
</dbReference>
<gene>
    <name evidence="9" type="ORF">DBT_0959</name>
</gene>
<dbReference type="GO" id="GO:0016780">
    <property type="term" value="F:phosphotransferase activity, for other substituted phosphate groups"/>
    <property type="evidence" value="ECO:0007669"/>
    <property type="project" value="TreeGrafter"/>
</dbReference>
<feature type="transmembrane region" description="Helical" evidence="7">
    <location>
        <begin position="263"/>
        <end position="287"/>
    </location>
</feature>
<evidence type="ECO:0000256" key="7">
    <source>
        <dbReference type="SAM" id="Phobius"/>
    </source>
</evidence>
<keyword evidence="5 7" id="KW-1133">Transmembrane helix</keyword>
<feature type="transmembrane region" description="Helical" evidence="7">
    <location>
        <begin position="56"/>
        <end position="77"/>
    </location>
</feature>
<comment type="caution">
    <text evidence="9">The sequence shown here is derived from an EMBL/GenBank/DDBJ whole genome shotgun (WGS) entry which is preliminary data.</text>
</comment>
<evidence type="ECO:0000256" key="1">
    <source>
        <dbReference type="ARBA" id="ARBA00004141"/>
    </source>
</evidence>
<keyword evidence="10" id="KW-1185">Reference proteome</keyword>
<dbReference type="InterPro" id="IPR017475">
    <property type="entry name" value="EPS_sugar_tfrase"/>
</dbReference>
<accession>A0A1B9F6M7</accession>
<proteinExistence type="inferred from homology"/>
<comment type="subcellular location">
    <subcellularLocation>
        <location evidence="1">Membrane</location>
        <topology evidence="1">Multi-pass membrane protein</topology>
    </subcellularLocation>
</comment>
<dbReference type="Pfam" id="PF02397">
    <property type="entry name" value="Bac_transf"/>
    <property type="match status" value="1"/>
</dbReference>
<dbReference type="Gene3D" id="3.40.50.720">
    <property type="entry name" value="NAD(P)-binding Rossmann-like Domain"/>
    <property type="match status" value="1"/>
</dbReference>
<dbReference type="NCBIfam" id="TIGR03025">
    <property type="entry name" value="EPS_sugtrans"/>
    <property type="match status" value="1"/>
</dbReference>
<evidence type="ECO:0000313" key="9">
    <source>
        <dbReference type="EMBL" id="OCC15608.1"/>
    </source>
</evidence>
<dbReference type="AlphaFoldDB" id="A0A1B9F6M7"/>
<protein>
    <submittedName>
        <fullName evidence="9">Undecaprenyl-phosphate galactosephosphotransferase</fullName>
    </submittedName>
</protein>
<name>A0A1B9F6M7_9BACT</name>
<evidence type="ECO:0000256" key="2">
    <source>
        <dbReference type="ARBA" id="ARBA00006464"/>
    </source>
</evidence>
<dbReference type="PANTHER" id="PTHR30576:SF10">
    <property type="entry name" value="SLL5057 PROTEIN"/>
    <property type="match status" value="1"/>
</dbReference>
<dbReference type="Proteomes" id="UP000093080">
    <property type="component" value="Unassembled WGS sequence"/>
</dbReference>
<dbReference type="Pfam" id="PF13727">
    <property type="entry name" value="CoA_binding_3"/>
    <property type="match status" value="1"/>
</dbReference>
<keyword evidence="6 7" id="KW-0472">Membrane</keyword>
<feature type="transmembrane region" description="Helical" evidence="7">
    <location>
        <begin position="24"/>
        <end position="44"/>
    </location>
</feature>
<evidence type="ECO:0000259" key="8">
    <source>
        <dbReference type="Pfam" id="PF02397"/>
    </source>
</evidence>
<dbReference type="EMBL" id="MAGO01000004">
    <property type="protein sequence ID" value="OCC15608.1"/>
    <property type="molecule type" value="Genomic_DNA"/>
</dbReference>
<evidence type="ECO:0000313" key="10">
    <source>
        <dbReference type="Proteomes" id="UP000093080"/>
    </source>
</evidence>
<comment type="similarity">
    <text evidence="2">Belongs to the bacterial sugar transferase family.</text>
</comment>